<dbReference type="Gene3D" id="1.10.10.10">
    <property type="entry name" value="Winged helix-like DNA-binding domain superfamily/Winged helix DNA-binding domain"/>
    <property type="match status" value="1"/>
</dbReference>
<evidence type="ECO:0000256" key="4">
    <source>
        <dbReference type="ARBA" id="ARBA00023163"/>
    </source>
</evidence>
<organism evidence="6 7">
    <name type="scientific">Solilutibacter tolerans</name>
    <dbReference type="NCBI Taxonomy" id="1604334"/>
    <lineage>
        <taxon>Bacteria</taxon>
        <taxon>Pseudomonadati</taxon>
        <taxon>Pseudomonadota</taxon>
        <taxon>Gammaproteobacteria</taxon>
        <taxon>Lysobacterales</taxon>
        <taxon>Lysobacteraceae</taxon>
        <taxon>Solilutibacter</taxon>
    </lineage>
</organism>
<keyword evidence="4" id="KW-0804">Transcription</keyword>
<dbReference type="Pfam" id="PF00126">
    <property type="entry name" value="HTH_1"/>
    <property type="match status" value="1"/>
</dbReference>
<accession>A0A1N6SFV4</accession>
<evidence type="ECO:0000256" key="1">
    <source>
        <dbReference type="ARBA" id="ARBA00009437"/>
    </source>
</evidence>
<keyword evidence="3" id="KW-0238">DNA-binding</keyword>
<dbReference type="AlphaFoldDB" id="A0A1N6SFV4"/>
<name>A0A1N6SFV4_9GAMM</name>
<keyword evidence="2" id="KW-0805">Transcription regulation</keyword>
<dbReference type="SUPFAM" id="SSF53850">
    <property type="entry name" value="Periplasmic binding protein-like II"/>
    <property type="match status" value="1"/>
</dbReference>
<dbReference type="STRING" id="1604334.SAMN05421546_1282"/>
<keyword evidence="7" id="KW-1185">Reference proteome</keyword>
<dbReference type="Pfam" id="PF03466">
    <property type="entry name" value="LysR_substrate"/>
    <property type="match status" value="1"/>
</dbReference>
<comment type="similarity">
    <text evidence="1">Belongs to the LysR transcriptional regulatory family.</text>
</comment>
<dbReference type="GO" id="GO:0003700">
    <property type="term" value="F:DNA-binding transcription factor activity"/>
    <property type="evidence" value="ECO:0007669"/>
    <property type="project" value="InterPro"/>
</dbReference>
<proteinExistence type="inferred from homology"/>
<sequence>MELLRFHNSPIWNKVEHRNRPSRRTVNKEFELLRIFRVTAENSSFRDAAVRLGTSPQGVTRAIQRLEQHYGEVLFHRTTRQVRITAFGEGLLEQVRPALERFEDLWRIPGADQQASLSGTVRITAPHSLGTRAVLPALERVAARHPGITLDVRLSDRVSNPVDEGIDVGIRVGFMRDSRFVARKAADMRLPIVAAPRLIKKVGVPVGIESLARLPVTAAVDINTGRPWPWHFKAGHQWTPTSPAFIADNADMEMGAALAGIAFAQLADYMAAPYIASGKLVQVLEQEEPPAWGLYVYRPQRGPVSGRVRVVFDELRAAVGSLPVLR</sequence>
<dbReference type="PANTHER" id="PTHR30537">
    <property type="entry name" value="HTH-TYPE TRANSCRIPTIONAL REGULATOR"/>
    <property type="match status" value="1"/>
</dbReference>
<dbReference type="GO" id="GO:0003677">
    <property type="term" value="F:DNA binding"/>
    <property type="evidence" value="ECO:0007669"/>
    <property type="project" value="UniProtKB-KW"/>
</dbReference>
<dbReference type="SUPFAM" id="SSF46785">
    <property type="entry name" value="Winged helix' DNA-binding domain"/>
    <property type="match status" value="1"/>
</dbReference>
<feature type="domain" description="HTH lysR-type" evidence="5">
    <location>
        <begin position="29"/>
        <end position="85"/>
    </location>
</feature>
<dbReference type="PANTHER" id="PTHR30537:SF5">
    <property type="entry name" value="HTH-TYPE TRANSCRIPTIONAL ACTIVATOR TTDR-RELATED"/>
    <property type="match status" value="1"/>
</dbReference>
<evidence type="ECO:0000256" key="2">
    <source>
        <dbReference type="ARBA" id="ARBA00023015"/>
    </source>
</evidence>
<dbReference type="Proteomes" id="UP000241788">
    <property type="component" value="Unassembled WGS sequence"/>
</dbReference>
<dbReference type="InterPro" id="IPR036390">
    <property type="entry name" value="WH_DNA-bd_sf"/>
</dbReference>
<evidence type="ECO:0000256" key="3">
    <source>
        <dbReference type="ARBA" id="ARBA00023125"/>
    </source>
</evidence>
<reference evidence="7" key="1">
    <citation type="submission" date="2017-01" db="EMBL/GenBank/DDBJ databases">
        <authorList>
            <person name="Varghese N."/>
            <person name="Submissions S."/>
        </authorList>
    </citation>
    <scope>NUCLEOTIDE SEQUENCE [LARGE SCALE GENOMIC DNA]</scope>
    <source>
        <strain evidence="7">UM1</strain>
    </source>
</reference>
<gene>
    <name evidence="6" type="ORF">SAMN05421546_1282</name>
</gene>
<dbReference type="InterPro" id="IPR005119">
    <property type="entry name" value="LysR_subst-bd"/>
</dbReference>
<dbReference type="InterPro" id="IPR000847">
    <property type="entry name" value="LysR_HTH_N"/>
</dbReference>
<dbReference type="PROSITE" id="PS50931">
    <property type="entry name" value="HTH_LYSR"/>
    <property type="match status" value="1"/>
</dbReference>
<dbReference type="EMBL" id="FTLW01000002">
    <property type="protein sequence ID" value="SIQ39951.1"/>
    <property type="molecule type" value="Genomic_DNA"/>
</dbReference>
<dbReference type="Gene3D" id="3.40.190.290">
    <property type="match status" value="1"/>
</dbReference>
<evidence type="ECO:0000259" key="5">
    <source>
        <dbReference type="PROSITE" id="PS50931"/>
    </source>
</evidence>
<dbReference type="InterPro" id="IPR036388">
    <property type="entry name" value="WH-like_DNA-bd_sf"/>
</dbReference>
<dbReference type="InterPro" id="IPR058163">
    <property type="entry name" value="LysR-type_TF_proteobact-type"/>
</dbReference>
<protein>
    <submittedName>
        <fullName evidence="6">Transcriptional regulator, LysR family</fullName>
    </submittedName>
</protein>
<dbReference type="CDD" id="cd08422">
    <property type="entry name" value="PBP2_CrgA_like"/>
    <property type="match status" value="1"/>
</dbReference>
<evidence type="ECO:0000313" key="7">
    <source>
        <dbReference type="Proteomes" id="UP000241788"/>
    </source>
</evidence>
<evidence type="ECO:0000313" key="6">
    <source>
        <dbReference type="EMBL" id="SIQ39951.1"/>
    </source>
</evidence>